<dbReference type="AlphaFoldDB" id="A0A645DE33"/>
<evidence type="ECO:0000313" key="1">
    <source>
        <dbReference type="EMBL" id="MPM87298.1"/>
    </source>
</evidence>
<proteinExistence type="predicted"/>
<name>A0A645DE33_9ZZZZ</name>
<accession>A0A645DE33</accession>
<gene>
    <name evidence="1" type="ORF">SDC9_134394</name>
</gene>
<protein>
    <submittedName>
        <fullName evidence="1">Uncharacterized protein</fullName>
    </submittedName>
</protein>
<dbReference type="EMBL" id="VSSQ01035148">
    <property type="protein sequence ID" value="MPM87298.1"/>
    <property type="molecule type" value="Genomic_DNA"/>
</dbReference>
<organism evidence="1">
    <name type="scientific">bioreactor metagenome</name>
    <dbReference type="NCBI Taxonomy" id="1076179"/>
    <lineage>
        <taxon>unclassified sequences</taxon>
        <taxon>metagenomes</taxon>
        <taxon>ecological metagenomes</taxon>
    </lineage>
</organism>
<reference evidence="1" key="1">
    <citation type="submission" date="2019-08" db="EMBL/GenBank/DDBJ databases">
        <authorList>
            <person name="Kucharzyk K."/>
            <person name="Murdoch R.W."/>
            <person name="Higgins S."/>
            <person name="Loffler F."/>
        </authorList>
    </citation>
    <scope>NUCLEOTIDE SEQUENCE</scope>
</reference>
<sequence>MRSAIIFDVDGLNRHLQKRNFVFRECHEHTHLILVSFAGKFEAQICVPHRNAPQPSLGILATDACSCSENQRCDSVSETAANRDALLLEIPYAQHKCLRISAQSAGDFPDVSDRVLSICIRRHKAGALRILVQKKSDARFQGPSFSAIAGMRADIARVCAFQKFENCCIFRTAAIVHHDRVQLLFLQLFNQ</sequence>
<comment type="caution">
    <text evidence="1">The sequence shown here is derived from an EMBL/GenBank/DDBJ whole genome shotgun (WGS) entry which is preliminary data.</text>
</comment>